<comment type="caution">
    <text evidence="6">Lacks conserved residue(s) required for the propagation of feature annotation.</text>
</comment>
<comment type="caution">
    <text evidence="8">The sequence shown here is derived from an EMBL/GenBank/DDBJ whole genome shotgun (WGS) entry which is preliminary data.</text>
</comment>
<dbReference type="SMART" id="SM00028">
    <property type="entry name" value="TPR"/>
    <property type="match status" value="4"/>
</dbReference>
<name>A0A7X4KG46_9BURK</name>
<protein>
    <submittedName>
        <fullName evidence="8">Response regulator</fullName>
    </submittedName>
</protein>
<dbReference type="InterPro" id="IPR039420">
    <property type="entry name" value="WalR-like"/>
</dbReference>
<evidence type="ECO:0000256" key="2">
    <source>
        <dbReference type="ARBA" id="ARBA00023012"/>
    </source>
</evidence>
<accession>A0A7X4KG46</accession>
<dbReference type="GO" id="GO:0005829">
    <property type="term" value="C:cytosol"/>
    <property type="evidence" value="ECO:0007669"/>
    <property type="project" value="TreeGrafter"/>
</dbReference>
<sequence>MAEYSDLSVLIVDPNPGMRGNLHNMLSQASITKIDYAVSSGTAIRQLTKKPFDVILCEYDLGNGSGEANGQDGQQLLEDLRHHKLITPWTIFIMLTSEGEYGKVIGAAELMPTDYVLKPFTVDALLQRLQRAVDRRNSFLPIYQLVEMGNVRKAISEARLAEEKAPRYAVDFARLRAELLFSIDELAEAETVYLWILMTRPVPWAHLGLARCRFGLQKYLEAQETLSELLEQNPRYMAAYDLLARCHEALGQQEAAKKILEDAVAISPHMVRRLRHLGDVAFETGDVGMAEKAFKQVVAKAKYSEFRDPEDHVKLVKTLVKKGDAHQASGVIRDMERSLRSGPNVDVCRAIAAGLLQEMTGNLTAAATELTNAVNAVAGSRGLSTGLKVGLVHSCLAVKLDQQASDLMLNLMNDTESGVSMDDAVQVFEKAGRHDLAQGMGEQIKIQVDELIAHASEQRSHGDLRAAVDTLSAGLRKAPGNMALLPAAASAILKQLDDLGWEAPLAEHCQFLLERMRRLDPAHPSLETLTAQYHYTQRKYGISAVA</sequence>
<dbReference type="SUPFAM" id="SSF52172">
    <property type="entry name" value="CheY-like"/>
    <property type="match status" value="1"/>
</dbReference>
<keyword evidence="1" id="KW-0597">Phosphoprotein</keyword>
<keyword evidence="2" id="KW-0902">Two-component regulatory system</keyword>
<dbReference type="Pfam" id="PF13174">
    <property type="entry name" value="TPR_6"/>
    <property type="match status" value="1"/>
</dbReference>
<dbReference type="PROSITE" id="PS50110">
    <property type="entry name" value="RESPONSE_REGULATORY"/>
    <property type="match status" value="1"/>
</dbReference>
<keyword evidence="5" id="KW-0804">Transcription</keyword>
<dbReference type="Pfam" id="PF13181">
    <property type="entry name" value="TPR_8"/>
    <property type="match status" value="1"/>
</dbReference>
<dbReference type="EMBL" id="WWCR01000005">
    <property type="protein sequence ID" value="MYM72025.1"/>
    <property type="molecule type" value="Genomic_DNA"/>
</dbReference>
<dbReference type="InterPro" id="IPR001789">
    <property type="entry name" value="Sig_transdc_resp-reg_receiver"/>
</dbReference>
<evidence type="ECO:0000256" key="6">
    <source>
        <dbReference type="PROSITE-ProRule" id="PRU00169"/>
    </source>
</evidence>
<evidence type="ECO:0000256" key="4">
    <source>
        <dbReference type="ARBA" id="ARBA00023125"/>
    </source>
</evidence>
<dbReference type="AlphaFoldDB" id="A0A7X4KG46"/>
<dbReference type="Gene3D" id="3.40.50.2300">
    <property type="match status" value="1"/>
</dbReference>
<dbReference type="InterPro" id="IPR019734">
    <property type="entry name" value="TPR_rpt"/>
</dbReference>
<keyword evidence="3" id="KW-0805">Transcription regulation</keyword>
<dbReference type="GO" id="GO:0000976">
    <property type="term" value="F:transcription cis-regulatory region binding"/>
    <property type="evidence" value="ECO:0007669"/>
    <property type="project" value="TreeGrafter"/>
</dbReference>
<organism evidence="8 9">
    <name type="scientific">Duganella margarita</name>
    <dbReference type="NCBI Taxonomy" id="2692170"/>
    <lineage>
        <taxon>Bacteria</taxon>
        <taxon>Pseudomonadati</taxon>
        <taxon>Pseudomonadota</taxon>
        <taxon>Betaproteobacteria</taxon>
        <taxon>Burkholderiales</taxon>
        <taxon>Oxalobacteraceae</taxon>
        <taxon>Telluria group</taxon>
        <taxon>Duganella</taxon>
    </lineage>
</organism>
<evidence type="ECO:0000259" key="7">
    <source>
        <dbReference type="PROSITE" id="PS50110"/>
    </source>
</evidence>
<keyword evidence="4" id="KW-0238">DNA-binding</keyword>
<dbReference type="PANTHER" id="PTHR48111:SF4">
    <property type="entry name" value="DNA-BINDING DUAL TRANSCRIPTIONAL REGULATOR OMPR"/>
    <property type="match status" value="1"/>
</dbReference>
<dbReference type="CDD" id="cd17589">
    <property type="entry name" value="REC_TPR"/>
    <property type="match status" value="1"/>
</dbReference>
<dbReference type="GO" id="GO:0032993">
    <property type="term" value="C:protein-DNA complex"/>
    <property type="evidence" value="ECO:0007669"/>
    <property type="project" value="TreeGrafter"/>
</dbReference>
<dbReference type="GO" id="GO:0000156">
    <property type="term" value="F:phosphorelay response regulator activity"/>
    <property type="evidence" value="ECO:0007669"/>
    <property type="project" value="TreeGrafter"/>
</dbReference>
<reference evidence="8 9" key="1">
    <citation type="submission" date="2019-12" db="EMBL/GenBank/DDBJ databases">
        <title>Novel species isolated from a subtropical stream in China.</title>
        <authorList>
            <person name="Lu H."/>
        </authorList>
    </citation>
    <scope>NUCLEOTIDE SEQUENCE [LARGE SCALE GENOMIC DNA]</scope>
    <source>
        <strain evidence="8 9">FT134W</strain>
    </source>
</reference>
<dbReference type="SMART" id="SM00448">
    <property type="entry name" value="REC"/>
    <property type="match status" value="1"/>
</dbReference>
<dbReference type="InterPro" id="IPR011006">
    <property type="entry name" value="CheY-like_superfamily"/>
</dbReference>
<dbReference type="SUPFAM" id="SSF48452">
    <property type="entry name" value="TPR-like"/>
    <property type="match status" value="1"/>
</dbReference>
<dbReference type="PANTHER" id="PTHR48111">
    <property type="entry name" value="REGULATOR OF RPOS"/>
    <property type="match status" value="1"/>
</dbReference>
<dbReference type="Gene3D" id="1.25.40.10">
    <property type="entry name" value="Tetratricopeptide repeat domain"/>
    <property type="match status" value="1"/>
</dbReference>
<evidence type="ECO:0000256" key="5">
    <source>
        <dbReference type="ARBA" id="ARBA00023163"/>
    </source>
</evidence>
<evidence type="ECO:0000313" key="8">
    <source>
        <dbReference type="EMBL" id="MYM72025.1"/>
    </source>
</evidence>
<gene>
    <name evidence="8" type="ORF">GTP56_07405</name>
</gene>
<evidence type="ECO:0000256" key="3">
    <source>
        <dbReference type="ARBA" id="ARBA00023015"/>
    </source>
</evidence>
<dbReference type="Pfam" id="PF00072">
    <property type="entry name" value="Response_reg"/>
    <property type="match status" value="1"/>
</dbReference>
<dbReference type="Proteomes" id="UP000469734">
    <property type="component" value="Unassembled WGS sequence"/>
</dbReference>
<evidence type="ECO:0000313" key="9">
    <source>
        <dbReference type="Proteomes" id="UP000469734"/>
    </source>
</evidence>
<evidence type="ECO:0000256" key="1">
    <source>
        <dbReference type="ARBA" id="ARBA00022553"/>
    </source>
</evidence>
<proteinExistence type="predicted"/>
<dbReference type="InterPro" id="IPR011990">
    <property type="entry name" value="TPR-like_helical_dom_sf"/>
</dbReference>
<dbReference type="RefSeq" id="WP_161049613.1">
    <property type="nucleotide sequence ID" value="NZ_WWCR01000005.1"/>
</dbReference>
<feature type="domain" description="Response regulatory" evidence="7">
    <location>
        <begin position="8"/>
        <end position="133"/>
    </location>
</feature>
<dbReference type="GO" id="GO:0006355">
    <property type="term" value="P:regulation of DNA-templated transcription"/>
    <property type="evidence" value="ECO:0007669"/>
    <property type="project" value="TreeGrafter"/>
</dbReference>